<proteinExistence type="predicted"/>
<feature type="region of interest" description="Disordered" evidence="1">
    <location>
        <begin position="36"/>
        <end position="89"/>
    </location>
</feature>
<dbReference type="EMBL" id="JAULUE010002061">
    <property type="protein sequence ID" value="KAK5883036.1"/>
    <property type="molecule type" value="Genomic_DNA"/>
</dbReference>
<dbReference type="Proteomes" id="UP001335648">
    <property type="component" value="Unassembled WGS sequence"/>
</dbReference>
<protein>
    <submittedName>
        <fullName evidence="2">Uncharacterized protein</fullName>
    </submittedName>
</protein>
<keyword evidence="3" id="KW-1185">Reference proteome</keyword>
<feature type="compositionally biased region" description="Pro residues" evidence="1">
    <location>
        <begin position="46"/>
        <end position="57"/>
    </location>
</feature>
<feature type="compositionally biased region" description="Pro residues" evidence="1">
    <location>
        <begin position="67"/>
        <end position="79"/>
    </location>
</feature>
<organism evidence="2 3">
    <name type="scientific">Champsocephalus esox</name>
    <name type="common">pike icefish</name>
    <dbReference type="NCBI Taxonomy" id="159716"/>
    <lineage>
        <taxon>Eukaryota</taxon>
        <taxon>Metazoa</taxon>
        <taxon>Chordata</taxon>
        <taxon>Craniata</taxon>
        <taxon>Vertebrata</taxon>
        <taxon>Euteleostomi</taxon>
        <taxon>Actinopterygii</taxon>
        <taxon>Neopterygii</taxon>
        <taxon>Teleostei</taxon>
        <taxon>Neoteleostei</taxon>
        <taxon>Acanthomorphata</taxon>
        <taxon>Eupercaria</taxon>
        <taxon>Perciformes</taxon>
        <taxon>Notothenioidei</taxon>
        <taxon>Channichthyidae</taxon>
        <taxon>Champsocephalus</taxon>
    </lineage>
</organism>
<accession>A0AAN8BDU4</accession>
<reference evidence="2 3" key="1">
    <citation type="journal article" date="2023" name="Mol. Biol. Evol.">
        <title>Genomics of Secondarily Temperate Adaptation in the Only Non-Antarctic Icefish.</title>
        <authorList>
            <person name="Rivera-Colon A.G."/>
            <person name="Rayamajhi N."/>
            <person name="Minhas B.F."/>
            <person name="Madrigal G."/>
            <person name="Bilyk K.T."/>
            <person name="Yoon V."/>
            <person name="Hune M."/>
            <person name="Gregory S."/>
            <person name="Cheng C.H.C."/>
            <person name="Catchen J.M."/>
        </authorList>
    </citation>
    <scope>NUCLEOTIDE SEQUENCE [LARGE SCALE GENOMIC DNA]</scope>
    <source>
        <strain evidence="2">JC2023a</strain>
    </source>
</reference>
<evidence type="ECO:0000313" key="2">
    <source>
        <dbReference type="EMBL" id="KAK5883036.1"/>
    </source>
</evidence>
<name>A0AAN8BDU4_9TELE</name>
<evidence type="ECO:0000313" key="3">
    <source>
        <dbReference type="Proteomes" id="UP001335648"/>
    </source>
</evidence>
<comment type="caution">
    <text evidence="2">The sequence shown here is derived from an EMBL/GenBank/DDBJ whole genome shotgun (WGS) entry which is preliminary data.</text>
</comment>
<evidence type="ECO:0000256" key="1">
    <source>
        <dbReference type="SAM" id="MobiDB-lite"/>
    </source>
</evidence>
<dbReference type="AlphaFoldDB" id="A0AAN8BDU4"/>
<gene>
    <name evidence="2" type="ORF">CesoFtcFv8_019407</name>
</gene>
<sequence>MLTDVFSLELSSLSVCVVKPEVLRISMSYHGRLHCDPSAALKTPTREPPPPGNPPTREPPHQGTPPAREPPPPGNPPAREPPRQAQSGA</sequence>